<evidence type="ECO:0000313" key="9">
    <source>
        <dbReference type="EMBL" id="CAG5079507.1"/>
    </source>
</evidence>
<dbReference type="EMBL" id="OU015568">
    <property type="protein sequence ID" value="CAG5079507.1"/>
    <property type="molecule type" value="Genomic_DNA"/>
</dbReference>
<comment type="subcellular location">
    <subcellularLocation>
        <location evidence="1">Membrane</location>
        <topology evidence="1">Multi-pass membrane protein</topology>
    </subcellularLocation>
</comment>
<feature type="region of interest" description="Disordered" evidence="6">
    <location>
        <begin position="875"/>
        <end position="964"/>
    </location>
</feature>
<keyword evidence="10" id="KW-1185">Reference proteome</keyword>
<dbReference type="InterPro" id="IPR028747">
    <property type="entry name" value="CatSper2"/>
</dbReference>
<feature type="transmembrane region" description="Helical" evidence="7">
    <location>
        <begin position="599"/>
        <end position="621"/>
    </location>
</feature>
<keyword evidence="5" id="KW-0175">Coiled coil</keyword>
<evidence type="ECO:0000256" key="6">
    <source>
        <dbReference type="SAM" id="MobiDB-lite"/>
    </source>
</evidence>
<reference evidence="9 10" key="1">
    <citation type="submission" date="2021-04" db="EMBL/GenBank/DDBJ databases">
        <authorList>
            <person name="Bliznina A."/>
        </authorList>
    </citation>
    <scope>NUCLEOTIDE SEQUENCE [LARGE SCALE GENOMIC DNA]</scope>
</reference>
<keyword evidence="4 7" id="KW-0472">Membrane</keyword>
<evidence type="ECO:0000256" key="5">
    <source>
        <dbReference type="SAM" id="Coils"/>
    </source>
</evidence>
<feature type="transmembrane region" description="Helical" evidence="7">
    <location>
        <begin position="669"/>
        <end position="690"/>
    </location>
</feature>
<feature type="transmembrane region" description="Helical" evidence="7">
    <location>
        <begin position="501"/>
        <end position="524"/>
    </location>
</feature>
<feature type="compositionally biased region" description="Polar residues" evidence="6">
    <location>
        <begin position="934"/>
        <end position="959"/>
    </location>
</feature>
<sequence length="1030" mass="119217">MRVVLGRKRPENAAQQTQDFAENAAKMGRDSFSRFSKTSKRFTVGIWANDNKDKEVLHPHAELFRMKLIRDFRLLENLTEMEADVETPKYHASDITDQAKRLKLLQDNPTALVKFNTFNRRKDKQENADLNQVQKSRLHRVRFNLSAFPPVSYIANDIADSRFFKKFMKIIVYLSTLTLILRTSLIVEAERSFEVAKPKSVPMDINFWFFNTIVHPDFPSTTIYDRFPSEMLSTIRLTGEQQSEEYPYSNDTDSNGNTVHSCDFGPDDGWPLWASIFTTFSKSLSAWGNSNGSAYPRSACAPIIGNIQREIWALYYSDFIKVVELIVNLIFTIEFFLYQADVILDWNPSRYWGNAFNQMEFAIVVTCWVSYAMDYFATSYFFQSFFHQSHIGTFENICGENNDFQATFSEGSGSFTYDLSELCRKAREERDTPVYSATNPFSTILYTIFNRQEEHKKIQERFTGSANGRYCDGMKKWGLESENGWFYTYLCEHSDPYENNFMGFIGYYGLTSIIKSFRFIKIVFLDTQVRQILMGLRKAFKQMKIIILLMGLLLVFFIFLFTSFFEVRNNKLQNKWTYEDFSADAIRYQQLKPGEDDGFVVFSGFIDIYWTFATLFQILTLDQWSETFDKIQRGQLEHIYDNQTSFCDLHSFRSLTGYKERYASEQYDWGMSEITSYIFAIALPLMWLWLANVTFKNLITGIIVNSFLEDSNEKRYDQTEEIIENEVKELEKELAGESHEMSENLWQNCSIKGIFGLIKIGFKKIWNALINCCKKKEKVEDRIPDAFGHHIRSFGGMTLDIEAASESTLLRSDADMPSHTQYTFDSHEPDDSDDENFLSLRKSREDGQGNRSAIASSHMMKHPAITNSHLAQMIQRRKSLMSHASKQSYESSSSLDPYSKHSLFSKGSGGKISGKRSGDSHAKIFPSDLLNPEKNLSNNESFLTETSRSTQKSHTTGQGDNPDEVEHANWEILIQIHEDRISGTPRDTLWPQDSLFVYLELMEKLQENLQERAEIMRIFSTLVVDGNDTS</sequence>
<feature type="compositionally biased region" description="Low complexity" evidence="6">
    <location>
        <begin position="888"/>
        <end position="897"/>
    </location>
</feature>
<organism evidence="9 10">
    <name type="scientific">Oikopleura dioica</name>
    <name type="common">Tunicate</name>
    <dbReference type="NCBI Taxonomy" id="34765"/>
    <lineage>
        <taxon>Eukaryota</taxon>
        <taxon>Metazoa</taxon>
        <taxon>Chordata</taxon>
        <taxon>Tunicata</taxon>
        <taxon>Appendicularia</taxon>
        <taxon>Copelata</taxon>
        <taxon>Oikopleuridae</taxon>
        <taxon>Oikopleura</taxon>
    </lineage>
</organism>
<feature type="region of interest" description="Disordered" evidence="6">
    <location>
        <begin position="843"/>
        <end position="862"/>
    </location>
</feature>
<feature type="domain" description="Ion transport" evidence="8">
    <location>
        <begin position="510"/>
        <end position="711"/>
    </location>
</feature>
<evidence type="ECO:0000256" key="4">
    <source>
        <dbReference type="ARBA" id="ARBA00023136"/>
    </source>
</evidence>
<gene>
    <name evidence="9" type="ORF">OKIOD_LOCUS827</name>
</gene>
<keyword evidence="3 7" id="KW-1133">Transmembrane helix</keyword>
<evidence type="ECO:0000256" key="3">
    <source>
        <dbReference type="ARBA" id="ARBA00022989"/>
    </source>
</evidence>
<dbReference type="Gene3D" id="1.10.287.70">
    <property type="match status" value="1"/>
</dbReference>
<evidence type="ECO:0000256" key="7">
    <source>
        <dbReference type="SAM" id="Phobius"/>
    </source>
</evidence>
<dbReference type="Pfam" id="PF00520">
    <property type="entry name" value="Ion_trans"/>
    <property type="match status" value="1"/>
</dbReference>
<evidence type="ECO:0000313" key="10">
    <source>
        <dbReference type="Proteomes" id="UP001158576"/>
    </source>
</evidence>
<dbReference type="Proteomes" id="UP001158576">
    <property type="component" value="Chromosome PAR"/>
</dbReference>
<name>A0ABN7RJY9_OIKDI</name>
<feature type="region of interest" description="Disordered" evidence="6">
    <location>
        <begin position="812"/>
        <end position="837"/>
    </location>
</feature>
<keyword evidence="2 7" id="KW-0812">Transmembrane</keyword>
<feature type="coiled-coil region" evidence="5">
    <location>
        <begin position="713"/>
        <end position="740"/>
    </location>
</feature>
<evidence type="ECO:0000259" key="8">
    <source>
        <dbReference type="Pfam" id="PF00520"/>
    </source>
</evidence>
<protein>
    <submittedName>
        <fullName evidence="9">Oidioi.mRNA.OKI2018_I69.PAR.g9269.t1.cds</fullName>
    </submittedName>
</protein>
<evidence type="ECO:0000256" key="2">
    <source>
        <dbReference type="ARBA" id="ARBA00022692"/>
    </source>
</evidence>
<feature type="transmembrane region" description="Helical" evidence="7">
    <location>
        <begin position="545"/>
        <end position="565"/>
    </location>
</feature>
<evidence type="ECO:0000256" key="1">
    <source>
        <dbReference type="ARBA" id="ARBA00004141"/>
    </source>
</evidence>
<dbReference type="PANTHER" id="PTHR46923:SF1">
    <property type="entry name" value="CATION CHANNEL SPERM-ASSOCIATED PROTEIN 2"/>
    <property type="match status" value="1"/>
</dbReference>
<accession>A0ABN7RJY9</accession>
<dbReference type="PANTHER" id="PTHR46923">
    <property type="entry name" value="CATION CHANNEL SPERM-ASSOCIATED PROTEIN 2"/>
    <property type="match status" value="1"/>
</dbReference>
<dbReference type="InterPro" id="IPR005821">
    <property type="entry name" value="Ion_trans_dom"/>
</dbReference>
<proteinExistence type="predicted"/>